<evidence type="ECO:0000256" key="4">
    <source>
        <dbReference type="SAM" id="SignalP"/>
    </source>
</evidence>
<comment type="caution">
    <text evidence="6">The sequence shown here is derived from an EMBL/GenBank/DDBJ whole genome shotgun (WGS) entry which is preliminary data.</text>
</comment>
<protein>
    <recommendedName>
        <fullName evidence="5">CBM2 domain-containing protein</fullName>
    </recommendedName>
</protein>
<dbReference type="InterPro" id="IPR006311">
    <property type="entry name" value="TAT_signal"/>
</dbReference>
<dbReference type="RefSeq" id="WP_204286330.1">
    <property type="nucleotide sequence ID" value="NZ_BAABEJ010000013.1"/>
</dbReference>
<feature type="compositionally biased region" description="Low complexity" evidence="3">
    <location>
        <begin position="142"/>
        <end position="151"/>
    </location>
</feature>
<dbReference type="PROSITE" id="PS51318">
    <property type="entry name" value="TAT"/>
    <property type="match status" value="1"/>
</dbReference>
<dbReference type="PANTHER" id="PTHR43695:SF1">
    <property type="entry name" value="RHAMNOGALACTURONAN ACETYLESTERASE"/>
    <property type="match status" value="1"/>
</dbReference>
<reference evidence="6 7" key="1">
    <citation type="submission" date="2021-01" db="EMBL/GenBank/DDBJ databases">
        <title>Whole genome shotgun sequence of Microbispora amethystogenes NBRC 101907.</title>
        <authorList>
            <person name="Komaki H."/>
            <person name="Tamura T."/>
        </authorList>
    </citation>
    <scope>NUCLEOTIDE SEQUENCE [LARGE SCALE GENOMIC DNA]</scope>
    <source>
        <strain evidence="6 7">NBRC 101907</strain>
    </source>
</reference>
<organism evidence="6 7">
    <name type="scientific">Microbispora amethystogenes</name>
    <dbReference type="NCBI Taxonomy" id="1427754"/>
    <lineage>
        <taxon>Bacteria</taxon>
        <taxon>Bacillati</taxon>
        <taxon>Actinomycetota</taxon>
        <taxon>Actinomycetes</taxon>
        <taxon>Streptosporangiales</taxon>
        <taxon>Streptosporangiaceae</taxon>
        <taxon>Microbispora</taxon>
    </lineage>
</organism>
<feature type="chain" id="PRO_5045866716" description="CBM2 domain-containing protein" evidence="4">
    <location>
        <begin position="35"/>
        <end position="417"/>
    </location>
</feature>
<dbReference type="Pfam" id="PF00657">
    <property type="entry name" value="Lipase_GDSL"/>
    <property type="match status" value="1"/>
</dbReference>
<feature type="compositionally biased region" description="Pro residues" evidence="3">
    <location>
        <begin position="152"/>
        <end position="162"/>
    </location>
</feature>
<name>A0ABQ4FEZ0_9ACTN</name>
<feature type="signal peptide" evidence="4">
    <location>
        <begin position="1"/>
        <end position="34"/>
    </location>
</feature>
<evidence type="ECO:0000313" key="7">
    <source>
        <dbReference type="Proteomes" id="UP000651728"/>
    </source>
</evidence>
<dbReference type="SUPFAM" id="SSF52266">
    <property type="entry name" value="SGNH hydrolase"/>
    <property type="match status" value="1"/>
</dbReference>
<keyword evidence="2" id="KW-0378">Hydrolase</keyword>
<dbReference type="EMBL" id="BOOB01000024">
    <property type="protein sequence ID" value="GIH33309.1"/>
    <property type="molecule type" value="Genomic_DNA"/>
</dbReference>
<dbReference type="Pfam" id="PF00553">
    <property type="entry name" value="CBM_2"/>
    <property type="match status" value="1"/>
</dbReference>
<dbReference type="InterPro" id="IPR001919">
    <property type="entry name" value="CBD2"/>
</dbReference>
<dbReference type="Gene3D" id="2.60.40.290">
    <property type="match status" value="1"/>
</dbReference>
<accession>A0ABQ4FEZ0</accession>
<feature type="compositionally biased region" description="Low complexity" evidence="3">
    <location>
        <begin position="163"/>
        <end position="179"/>
    </location>
</feature>
<evidence type="ECO:0000256" key="1">
    <source>
        <dbReference type="ARBA" id="ARBA00008668"/>
    </source>
</evidence>
<feature type="region of interest" description="Disordered" evidence="3">
    <location>
        <begin position="139"/>
        <end position="181"/>
    </location>
</feature>
<evidence type="ECO:0000313" key="6">
    <source>
        <dbReference type="EMBL" id="GIH33309.1"/>
    </source>
</evidence>
<evidence type="ECO:0000259" key="5">
    <source>
        <dbReference type="PROSITE" id="PS51173"/>
    </source>
</evidence>
<comment type="similarity">
    <text evidence="1">Belongs to the 'GDSL' lipolytic enzyme family.</text>
</comment>
<dbReference type="Gene3D" id="3.40.50.1110">
    <property type="entry name" value="SGNH hydrolase"/>
    <property type="match status" value="1"/>
</dbReference>
<keyword evidence="7" id="KW-1185">Reference proteome</keyword>
<dbReference type="InterPro" id="IPR012291">
    <property type="entry name" value="CBM2_carb-bd_dom_sf"/>
</dbReference>
<dbReference type="InterPro" id="IPR008965">
    <property type="entry name" value="CBM2/CBM3_carb-bd_dom_sf"/>
</dbReference>
<dbReference type="InterPro" id="IPR037459">
    <property type="entry name" value="RhgT-like"/>
</dbReference>
<dbReference type="InterPro" id="IPR036514">
    <property type="entry name" value="SGNH_hydro_sf"/>
</dbReference>
<feature type="domain" description="CBM2" evidence="5">
    <location>
        <begin position="31"/>
        <end position="140"/>
    </location>
</feature>
<dbReference type="SMART" id="SM00637">
    <property type="entry name" value="CBD_II"/>
    <property type="match status" value="1"/>
</dbReference>
<dbReference type="PANTHER" id="PTHR43695">
    <property type="entry name" value="PUTATIVE (AFU_ORTHOLOGUE AFUA_2G17250)-RELATED"/>
    <property type="match status" value="1"/>
</dbReference>
<dbReference type="Proteomes" id="UP000651728">
    <property type="component" value="Unassembled WGS sequence"/>
</dbReference>
<dbReference type="InterPro" id="IPR001087">
    <property type="entry name" value="GDSL"/>
</dbReference>
<evidence type="ECO:0000256" key="2">
    <source>
        <dbReference type="ARBA" id="ARBA00022801"/>
    </source>
</evidence>
<dbReference type="SUPFAM" id="SSF49384">
    <property type="entry name" value="Carbohydrate-binding domain"/>
    <property type="match status" value="1"/>
</dbReference>
<keyword evidence="4" id="KW-0732">Signal</keyword>
<sequence>MSMFRRRAAMAIASAAAVLTGALTWVVGASPAGAATGCAVTYRITNQWTGGFGADVTVTNLGDTINGWTLTWTFSSGQQVAQAWNATVTQTGANVTAKNVDYNRTIPGNGSANFGFNGSWSSANPVPASFALNGATCTGGVTSSPSASPTRSPSPSPSPSPSTTPSASPSATPSTTPTPGKITVWLAGDSTVANSSGDPIVGWGRELGQYLTANATVTNNAVGGRSIQTWLYESAVTGNTNSSGECVLSSTAYAARWQSMLDASTGMKTGDYLFIQFGINDGSPTCPRHVGSARYRELLTAMVRAAKQRGANPVLVTPVAALTCSGSTATPNRGFLTETFDVGSATGTPVVDLHKLSYTLYNSLRFCPYSGDYTSGPVGAFFANDHTHFEAYGARQIAGLVAGAVRDQRLGLSAYLR</sequence>
<proteinExistence type="inferred from homology"/>
<evidence type="ECO:0000256" key="3">
    <source>
        <dbReference type="SAM" id="MobiDB-lite"/>
    </source>
</evidence>
<dbReference type="PROSITE" id="PS51173">
    <property type="entry name" value="CBM2"/>
    <property type="match status" value="1"/>
</dbReference>
<gene>
    <name evidence="6" type="ORF">Mam01_34730</name>
</gene>